<evidence type="ECO:0000313" key="3">
    <source>
        <dbReference type="Proteomes" id="UP000070263"/>
    </source>
</evidence>
<sequence>MPIYRDHLAREFEEKQDEIAESSFENEEVSSDFREAFRRLISEYNREDIEKELSDMKLPGALPTREYQENQVGILPFEESEDWNSHEAVNRWARDQIEDVTTVAVDGSQINPVTEFEKPVGFVQVVGISNEHTRERKYEREVMTEFLTPNDILYENPNTGQVQVDDKEVPATRFETEMKMLEQKIENVSSRDNVPVVFYDGSMILSFISQFDGPTQDRYGEAMARVLAASKHYEVPVVGYVSGSKATELGKMIKNMNLVKGNRTVRDYRFLKDTMKNWGDRTILFKSKRDNTLYKLKAPFKGKEYNFSNNLLFTYLNTGLGSQLDRIEMPEWVLEEGLAERVVSVVRAECGIGRGYPEILQSVDTDAVISHQDRERFLRICQNFAEENDIDLEWNNKSLSKRLRRR</sequence>
<keyword evidence="3" id="KW-1185">Reference proteome</keyword>
<reference evidence="2 3" key="1">
    <citation type="journal article" date="2016" name="Sci. Rep.">
        <title>Metabolic traits of an uncultured archaeal lineage -MSBL1- from brine pools of the Red Sea.</title>
        <authorList>
            <person name="Mwirichia R."/>
            <person name="Alam I."/>
            <person name="Rashid M."/>
            <person name="Vinu M."/>
            <person name="Ba-Alawi W."/>
            <person name="Anthony Kamau A."/>
            <person name="Kamanda Ngugi D."/>
            <person name="Goker M."/>
            <person name="Klenk H.P."/>
            <person name="Bajic V."/>
            <person name="Stingl U."/>
        </authorList>
    </citation>
    <scope>NUCLEOTIDE SEQUENCE [LARGE SCALE GENOMIC DNA]</scope>
    <source>
        <strain evidence="2">SCGC-AAA382A20</strain>
    </source>
</reference>
<dbReference type="SMART" id="SM00933">
    <property type="entry name" value="NurA"/>
    <property type="match status" value="1"/>
</dbReference>
<dbReference type="Pfam" id="PF09376">
    <property type="entry name" value="NurA"/>
    <property type="match status" value="1"/>
</dbReference>
<dbReference type="AlphaFoldDB" id="A0A133VMU1"/>
<feature type="domain" description="NurA" evidence="1">
    <location>
        <begin position="100"/>
        <end position="369"/>
    </location>
</feature>
<accession>A0A133VMU1</accession>
<evidence type="ECO:0000259" key="1">
    <source>
        <dbReference type="SMART" id="SM00933"/>
    </source>
</evidence>
<evidence type="ECO:0000313" key="2">
    <source>
        <dbReference type="EMBL" id="KXB07721.1"/>
    </source>
</evidence>
<organism evidence="2 3">
    <name type="scientific">candidate division MSBL1 archaeon SCGC-AAA382A20</name>
    <dbReference type="NCBI Taxonomy" id="1698280"/>
    <lineage>
        <taxon>Archaea</taxon>
        <taxon>Methanobacteriati</taxon>
        <taxon>Methanobacteriota</taxon>
        <taxon>candidate division MSBL1</taxon>
    </lineage>
</organism>
<name>A0A133VMU1_9EURY</name>
<gene>
    <name evidence="2" type="ORF">AKJ51_00415</name>
</gene>
<dbReference type="InterPro" id="IPR018977">
    <property type="entry name" value="NurA_domain"/>
</dbReference>
<comment type="caution">
    <text evidence="2">The sequence shown here is derived from an EMBL/GenBank/DDBJ whole genome shotgun (WGS) entry which is preliminary data.</text>
</comment>
<dbReference type="Proteomes" id="UP000070263">
    <property type="component" value="Unassembled WGS sequence"/>
</dbReference>
<dbReference type="EMBL" id="LHYE01000002">
    <property type="protein sequence ID" value="KXB07721.1"/>
    <property type="molecule type" value="Genomic_DNA"/>
</dbReference>
<protein>
    <recommendedName>
        <fullName evidence="1">NurA domain-containing protein</fullName>
    </recommendedName>
</protein>
<proteinExistence type="predicted"/>